<dbReference type="PANTHER" id="PTHR42956">
    <property type="entry name" value="NITROGENASE IRON-MOLYBDENUM COFACTOR BIOSYNTHESIS PROTEIN NIFE"/>
    <property type="match status" value="1"/>
</dbReference>
<evidence type="ECO:0000259" key="1">
    <source>
        <dbReference type="Pfam" id="PF00148"/>
    </source>
</evidence>
<proteinExistence type="predicted"/>
<evidence type="ECO:0000313" key="2">
    <source>
        <dbReference type="EMBL" id="MCC2127098.1"/>
    </source>
</evidence>
<evidence type="ECO:0000313" key="3">
    <source>
        <dbReference type="Proteomes" id="UP001198220"/>
    </source>
</evidence>
<reference evidence="2 3" key="1">
    <citation type="submission" date="2021-10" db="EMBL/GenBank/DDBJ databases">
        <title>Anaerobic single-cell dispensing facilitates the cultivation of human gut bacteria.</title>
        <authorList>
            <person name="Afrizal A."/>
        </authorList>
    </citation>
    <scope>NUCLEOTIDE SEQUENCE [LARGE SCALE GENOMIC DNA]</scope>
    <source>
        <strain evidence="2 3">CLA-AA-H276</strain>
    </source>
</reference>
<dbReference type="AlphaFoldDB" id="A0AAE3DAQ5"/>
<sequence length="348" mass="38461">MRGLRKYLTPFAPDQSGAVSVFYEFGGIIVICDAGGCTGNICGFDEPRWFESKSALFSAGLRDMDAILGRDDRLVEKLADAATKLDAKFAAIIGTPVPAVIGTDYHALKRMTEKKVNLPIMTVDTDGMELYDKGEEKAWLELFFVFAGEKEEVIPGRIGILGMTPQDISDLRAADRIRERFAAEGKTAVCYGMGDGLEAVKKVSNVEKHIVVSPAALEAAKYLERTYGTPYEVGYPLVEELISEMDYSGKRVLIVQQQVIGSAIREEILKKAPDAQVTVASWFMVKPELRKEGDLHLRDEEDYIKLVEDGDFDVIYADRCMERMTPKFGGTFVDTVHFAVSGRLAGAE</sequence>
<comment type="caution">
    <text evidence="2">The sequence shown here is derived from an EMBL/GenBank/DDBJ whole genome shotgun (WGS) entry which is preliminary data.</text>
</comment>
<accession>A0AAE3DAQ5</accession>
<protein>
    <submittedName>
        <fullName evidence="2">Nitrogenase component 1</fullName>
    </submittedName>
</protein>
<keyword evidence="3" id="KW-1185">Reference proteome</keyword>
<dbReference type="GO" id="GO:0016491">
    <property type="term" value="F:oxidoreductase activity"/>
    <property type="evidence" value="ECO:0007669"/>
    <property type="project" value="InterPro"/>
</dbReference>
<organism evidence="2 3">
    <name type="scientific">Hominiventricola filiformis</name>
    <dbReference type="NCBI Taxonomy" id="2885352"/>
    <lineage>
        <taxon>Bacteria</taxon>
        <taxon>Bacillati</taxon>
        <taxon>Bacillota</taxon>
        <taxon>Clostridia</taxon>
        <taxon>Lachnospirales</taxon>
        <taxon>Lachnospiraceae</taxon>
        <taxon>Hominiventricola</taxon>
    </lineage>
</organism>
<dbReference type="Proteomes" id="UP001198220">
    <property type="component" value="Unassembled WGS sequence"/>
</dbReference>
<dbReference type="InterPro" id="IPR049939">
    <property type="entry name" value="NifE-like"/>
</dbReference>
<dbReference type="EMBL" id="JAJEPS010000014">
    <property type="protein sequence ID" value="MCC2127098.1"/>
    <property type="molecule type" value="Genomic_DNA"/>
</dbReference>
<dbReference type="SUPFAM" id="SSF53807">
    <property type="entry name" value="Helical backbone' metal receptor"/>
    <property type="match status" value="1"/>
</dbReference>
<feature type="domain" description="Nitrogenase/oxidoreductase component 1" evidence="1">
    <location>
        <begin position="17"/>
        <end position="232"/>
    </location>
</feature>
<dbReference type="InterPro" id="IPR000510">
    <property type="entry name" value="Nase/OxRdtase_comp1"/>
</dbReference>
<gene>
    <name evidence="2" type="ORF">LKD36_13060</name>
</gene>
<name>A0AAE3DAQ5_9FIRM</name>
<dbReference type="RefSeq" id="WP_308459847.1">
    <property type="nucleotide sequence ID" value="NZ_JAJEPS010000014.1"/>
</dbReference>
<dbReference type="Pfam" id="PF00148">
    <property type="entry name" value="Oxidored_nitro"/>
    <property type="match status" value="1"/>
</dbReference>
<dbReference type="Gene3D" id="3.40.50.1980">
    <property type="entry name" value="Nitrogenase molybdenum iron protein domain"/>
    <property type="match status" value="2"/>
</dbReference>
<dbReference type="PANTHER" id="PTHR42956:SF1">
    <property type="entry name" value="NITROGENASE IRON-MOLYBDENUM COFACTOR BIOSYNTHESIS PROTEIN NIFE"/>
    <property type="match status" value="1"/>
</dbReference>